<proteinExistence type="predicted"/>
<keyword evidence="3" id="KW-1185">Reference proteome</keyword>
<feature type="region of interest" description="Disordered" evidence="1">
    <location>
        <begin position="1"/>
        <end position="51"/>
    </location>
</feature>
<evidence type="ECO:0000313" key="3">
    <source>
        <dbReference type="Proteomes" id="UP000823941"/>
    </source>
</evidence>
<feature type="compositionally biased region" description="Acidic residues" evidence="1">
    <location>
        <begin position="18"/>
        <end position="29"/>
    </location>
</feature>
<organism evidence="2 3">
    <name type="scientific">Plutella xylostella</name>
    <name type="common">Diamondback moth</name>
    <name type="synonym">Plutella maculipennis</name>
    <dbReference type="NCBI Taxonomy" id="51655"/>
    <lineage>
        <taxon>Eukaryota</taxon>
        <taxon>Metazoa</taxon>
        <taxon>Ecdysozoa</taxon>
        <taxon>Arthropoda</taxon>
        <taxon>Hexapoda</taxon>
        <taxon>Insecta</taxon>
        <taxon>Pterygota</taxon>
        <taxon>Neoptera</taxon>
        <taxon>Endopterygota</taxon>
        <taxon>Lepidoptera</taxon>
        <taxon>Glossata</taxon>
        <taxon>Ditrysia</taxon>
        <taxon>Yponomeutoidea</taxon>
        <taxon>Plutellidae</taxon>
        <taxon>Plutella</taxon>
    </lineage>
</organism>
<name>A0ABQ7QF99_PLUXY</name>
<accession>A0ABQ7QF99</accession>
<gene>
    <name evidence="2" type="ORF">JYU34_010809</name>
</gene>
<reference evidence="2 3" key="1">
    <citation type="submission" date="2021-06" db="EMBL/GenBank/DDBJ databases">
        <title>A haploid diamondback moth (Plutella xylostella L.) genome assembly resolves 31 chromosomes and identifies a diamide resistance mutation.</title>
        <authorList>
            <person name="Ward C.M."/>
            <person name="Perry K.D."/>
            <person name="Baker G."/>
            <person name="Powis K."/>
            <person name="Heckel D.G."/>
            <person name="Baxter S.W."/>
        </authorList>
    </citation>
    <scope>NUCLEOTIDE SEQUENCE [LARGE SCALE GENOMIC DNA]</scope>
    <source>
        <strain evidence="2 3">LV</strain>
        <tissue evidence="2">Single pupa</tissue>
    </source>
</reference>
<dbReference type="Proteomes" id="UP000823941">
    <property type="component" value="Chromosome 15"/>
</dbReference>
<comment type="caution">
    <text evidence="2">The sequence shown here is derived from an EMBL/GenBank/DDBJ whole genome shotgun (WGS) entry which is preliminary data.</text>
</comment>
<evidence type="ECO:0000313" key="2">
    <source>
        <dbReference type="EMBL" id="KAG7303897.1"/>
    </source>
</evidence>
<protein>
    <recommendedName>
        <fullName evidence="4">ISXO2-like transposase domain-containing protein</fullName>
    </recommendedName>
</protein>
<evidence type="ECO:0008006" key="4">
    <source>
        <dbReference type="Google" id="ProtNLM"/>
    </source>
</evidence>
<sequence length="403" mass="46962">MEDKDIQSSSSVSKSDSDVSDEEMADSSEDTPQNIKIKSEPSDSDSTEHVSELQPKPIVFFGVAASNYQDIIKAVSVFNTEDDGDDPLFRKKKQLTADEIRTRWNVHKVFKRLGTQEQCLQFALDRALLPASRLCRRHKTPMKLQTIGDSIGRFQCTKDICRNRAFSRSDHTFFEGCQLQLRLIFEMMYFYSNGYDYEQTQRECYIPDRDAALHLDTIALWFGYCREAVVIYQIKHQTEKPKIGGPGRLVILDESKMGYTKHEGGKTRRGHWMIGIIEEGTLDFRVDVFPDNEKSLNENLVRTVKRHVIEGSTIRASDWAAYRCLCDHGYAVEVTDDASERPWQVLKSSYKGFNERYHYQEDMGFAEWLVELSWRKRMKMRSLDPFEKLIECIQYVYPRRKLK</sequence>
<dbReference type="EMBL" id="JAHIBW010000015">
    <property type="protein sequence ID" value="KAG7303897.1"/>
    <property type="molecule type" value="Genomic_DNA"/>
</dbReference>
<evidence type="ECO:0000256" key="1">
    <source>
        <dbReference type="SAM" id="MobiDB-lite"/>
    </source>
</evidence>
<feature type="compositionally biased region" description="Basic and acidic residues" evidence="1">
    <location>
        <begin position="37"/>
        <end position="51"/>
    </location>
</feature>